<dbReference type="OrthoDB" id="2305998at2759"/>
<dbReference type="InterPro" id="IPR036047">
    <property type="entry name" value="F-box-like_dom_sf"/>
</dbReference>
<evidence type="ECO:0000259" key="1">
    <source>
        <dbReference type="Pfam" id="PF12937"/>
    </source>
</evidence>
<gene>
    <name evidence="2" type="ORF">AMORRO_LOCUS5082</name>
</gene>
<organism evidence="2 3">
    <name type="scientific">Acaulospora morrowiae</name>
    <dbReference type="NCBI Taxonomy" id="94023"/>
    <lineage>
        <taxon>Eukaryota</taxon>
        <taxon>Fungi</taxon>
        <taxon>Fungi incertae sedis</taxon>
        <taxon>Mucoromycota</taxon>
        <taxon>Glomeromycotina</taxon>
        <taxon>Glomeromycetes</taxon>
        <taxon>Diversisporales</taxon>
        <taxon>Acaulosporaceae</taxon>
        <taxon>Acaulospora</taxon>
    </lineage>
</organism>
<feature type="domain" description="F-box" evidence="1">
    <location>
        <begin position="4"/>
        <end position="41"/>
    </location>
</feature>
<name>A0A9N9FKT3_9GLOM</name>
<dbReference type="Pfam" id="PF12937">
    <property type="entry name" value="F-box-like"/>
    <property type="match status" value="1"/>
</dbReference>
<evidence type="ECO:0000313" key="3">
    <source>
        <dbReference type="Proteomes" id="UP000789342"/>
    </source>
</evidence>
<dbReference type="EMBL" id="CAJVPV010002960">
    <property type="protein sequence ID" value="CAG8540044.1"/>
    <property type="molecule type" value="Genomic_DNA"/>
</dbReference>
<dbReference type="CDD" id="cd09917">
    <property type="entry name" value="F-box_SF"/>
    <property type="match status" value="1"/>
</dbReference>
<evidence type="ECO:0000313" key="2">
    <source>
        <dbReference type="EMBL" id="CAG8540044.1"/>
    </source>
</evidence>
<reference evidence="2" key="1">
    <citation type="submission" date="2021-06" db="EMBL/GenBank/DDBJ databases">
        <authorList>
            <person name="Kallberg Y."/>
            <person name="Tangrot J."/>
            <person name="Rosling A."/>
        </authorList>
    </citation>
    <scope>NUCLEOTIDE SEQUENCE</scope>
    <source>
        <strain evidence="2">CL551</strain>
    </source>
</reference>
<dbReference type="Gene3D" id="1.20.1280.50">
    <property type="match status" value="1"/>
</dbReference>
<dbReference type="AlphaFoldDB" id="A0A9N9FKT3"/>
<dbReference type="InterPro" id="IPR001810">
    <property type="entry name" value="F-box_dom"/>
</dbReference>
<sequence length="202" mass="24216">MTVSIPNEIVLEILGHLVELFGFKELFHVRYTCKQWNSLIHVIINDQISQKYNNGWSVEVRAHDLRIMHYAEMNAGSPTYNDKKRAIYFTEMNLAIPRNLFVDFLIFQMVWMGDCKLHFEKITLNIQELQNKVASKQSPLNIKDQRQQKIKYHKVKSRYGKIFFKIDEKERNVRIVKWKMNARYVLCHLDMMNPEFLIDLYT</sequence>
<keyword evidence="3" id="KW-1185">Reference proteome</keyword>
<accession>A0A9N9FKT3</accession>
<protein>
    <submittedName>
        <fullName evidence="2">15741_t:CDS:1</fullName>
    </submittedName>
</protein>
<dbReference type="SUPFAM" id="SSF81383">
    <property type="entry name" value="F-box domain"/>
    <property type="match status" value="1"/>
</dbReference>
<comment type="caution">
    <text evidence="2">The sequence shown here is derived from an EMBL/GenBank/DDBJ whole genome shotgun (WGS) entry which is preliminary data.</text>
</comment>
<proteinExistence type="predicted"/>
<dbReference type="Proteomes" id="UP000789342">
    <property type="component" value="Unassembled WGS sequence"/>
</dbReference>